<sequence length="440" mass="50177">MNEGAPVELIESLRSLFIHGESPAGNWSKTPAFRSLEQLVAERYQVEQWYRNYLLTVAIRNLGLIGMLESGEMPTEDLLRHAADALHAAFFGRDGTRTYLCPLDCAGVFPDAYFGRVEVRRFSAVELDALVHPMGRESRAPSDFDCERFSEFHWVVIREAYQYPSTKAPRVMSILNEILEPYGIVRPHKRRFPEVVEDVLTFLMLSPWEDCADYGIFEWRPFYVPWIYMIQDDLFTPRNPAPRPDSLTWGYHSYTNGEGLEVDFEAPEQFDLDPKKSGVVSDWLTSKNWEAFLRARQSALFPAPMCHFLSHALHVRGIDEFQAHMLAIEAGLGLAEDYGKAGSLTGPNSGKDRRRPIGARGIKIRLVNLLDDPMAEKTLDQLYDVRSAYLHGRSMPEGVTNQDLLEARRLARLVAVRLMQEASANPGLDRQTYLNRLYDA</sequence>
<evidence type="ECO:0008006" key="3">
    <source>
        <dbReference type="Google" id="ProtNLM"/>
    </source>
</evidence>
<organism evidence="1 2">
    <name type="scientific">Hydrocarboniphaga effusa AP103</name>
    <dbReference type="NCBI Taxonomy" id="1172194"/>
    <lineage>
        <taxon>Bacteria</taxon>
        <taxon>Pseudomonadati</taxon>
        <taxon>Pseudomonadota</taxon>
        <taxon>Gammaproteobacteria</taxon>
        <taxon>Nevskiales</taxon>
        <taxon>Nevskiaceae</taxon>
        <taxon>Hydrocarboniphaga</taxon>
    </lineage>
</organism>
<protein>
    <recommendedName>
        <fullName evidence="3">Apea-like HEPN domain-containing protein</fullName>
    </recommendedName>
</protein>
<dbReference type="RefSeq" id="WP_007185089.1">
    <property type="nucleotide sequence ID" value="NZ_AKGD01000001.1"/>
</dbReference>
<dbReference type="OrthoDB" id="6792909at2"/>
<dbReference type="EMBL" id="AKGD01000001">
    <property type="protein sequence ID" value="EIT72005.1"/>
    <property type="molecule type" value="Genomic_DNA"/>
</dbReference>
<dbReference type="AlphaFoldDB" id="I8TDG8"/>
<keyword evidence="2" id="KW-1185">Reference proteome</keyword>
<dbReference type="Proteomes" id="UP000003704">
    <property type="component" value="Unassembled WGS sequence"/>
</dbReference>
<proteinExistence type="predicted"/>
<gene>
    <name evidence="1" type="ORF">WQQ_21420</name>
</gene>
<name>I8TDG8_9GAMM</name>
<evidence type="ECO:0000313" key="1">
    <source>
        <dbReference type="EMBL" id="EIT72005.1"/>
    </source>
</evidence>
<reference evidence="1 2" key="1">
    <citation type="journal article" date="2012" name="J. Bacteriol.">
        <title>Genome Sequence of n-Alkane-Degrading Hydrocarboniphaga effusa Strain AP103T (ATCC BAA-332T).</title>
        <authorList>
            <person name="Chang H.K."/>
            <person name="Zylstra G.J."/>
            <person name="Chae J.C."/>
        </authorList>
    </citation>
    <scope>NUCLEOTIDE SEQUENCE [LARGE SCALE GENOMIC DNA]</scope>
    <source>
        <strain evidence="1 2">AP103</strain>
    </source>
</reference>
<accession>I8TDG8</accession>
<comment type="caution">
    <text evidence="1">The sequence shown here is derived from an EMBL/GenBank/DDBJ whole genome shotgun (WGS) entry which is preliminary data.</text>
</comment>
<evidence type="ECO:0000313" key="2">
    <source>
        <dbReference type="Proteomes" id="UP000003704"/>
    </source>
</evidence>